<dbReference type="Proteomes" id="UP000233837">
    <property type="component" value="Unassembled WGS sequence"/>
</dbReference>
<organism evidence="1 2">
    <name type="scientific">Dendrobium catenatum</name>
    <dbReference type="NCBI Taxonomy" id="906689"/>
    <lineage>
        <taxon>Eukaryota</taxon>
        <taxon>Viridiplantae</taxon>
        <taxon>Streptophyta</taxon>
        <taxon>Embryophyta</taxon>
        <taxon>Tracheophyta</taxon>
        <taxon>Spermatophyta</taxon>
        <taxon>Magnoliopsida</taxon>
        <taxon>Liliopsida</taxon>
        <taxon>Asparagales</taxon>
        <taxon>Orchidaceae</taxon>
        <taxon>Epidendroideae</taxon>
        <taxon>Malaxideae</taxon>
        <taxon>Dendrobiinae</taxon>
        <taxon>Dendrobium</taxon>
    </lineage>
</organism>
<accession>A0A2I0WIB0</accession>
<reference evidence="1 2" key="1">
    <citation type="journal article" date="2016" name="Sci. Rep.">
        <title>The Dendrobium catenatum Lindl. genome sequence provides insights into polysaccharide synthase, floral development and adaptive evolution.</title>
        <authorList>
            <person name="Zhang G.Q."/>
            <person name="Xu Q."/>
            <person name="Bian C."/>
            <person name="Tsai W.C."/>
            <person name="Yeh C.M."/>
            <person name="Liu K.W."/>
            <person name="Yoshida K."/>
            <person name="Zhang L.S."/>
            <person name="Chang S.B."/>
            <person name="Chen F."/>
            <person name="Shi Y."/>
            <person name="Su Y.Y."/>
            <person name="Zhang Y.Q."/>
            <person name="Chen L.J."/>
            <person name="Yin Y."/>
            <person name="Lin M."/>
            <person name="Huang H."/>
            <person name="Deng H."/>
            <person name="Wang Z.W."/>
            <person name="Zhu S.L."/>
            <person name="Zhao X."/>
            <person name="Deng C."/>
            <person name="Niu S.C."/>
            <person name="Huang J."/>
            <person name="Wang M."/>
            <person name="Liu G.H."/>
            <person name="Yang H.J."/>
            <person name="Xiao X.J."/>
            <person name="Hsiao Y.Y."/>
            <person name="Wu W.L."/>
            <person name="Chen Y.Y."/>
            <person name="Mitsuda N."/>
            <person name="Ohme-Takagi M."/>
            <person name="Luo Y.B."/>
            <person name="Van de Peer Y."/>
            <person name="Liu Z.J."/>
        </authorList>
    </citation>
    <scope>NUCLEOTIDE SEQUENCE [LARGE SCALE GENOMIC DNA]</scope>
    <source>
        <tissue evidence="1">The whole plant</tissue>
    </source>
</reference>
<protein>
    <submittedName>
        <fullName evidence="1">Uncharacterized protein</fullName>
    </submittedName>
</protein>
<gene>
    <name evidence="1" type="ORF">MA16_Dca026322</name>
</gene>
<reference evidence="1 2" key="2">
    <citation type="journal article" date="2017" name="Nature">
        <title>The Apostasia genome and the evolution of orchids.</title>
        <authorList>
            <person name="Zhang G.Q."/>
            <person name="Liu K.W."/>
            <person name="Li Z."/>
            <person name="Lohaus R."/>
            <person name="Hsiao Y.Y."/>
            <person name="Niu S.C."/>
            <person name="Wang J.Y."/>
            <person name="Lin Y.C."/>
            <person name="Xu Q."/>
            <person name="Chen L.J."/>
            <person name="Yoshida K."/>
            <person name="Fujiwara S."/>
            <person name="Wang Z.W."/>
            <person name="Zhang Y.Q."/>
            <person name="Mitsuda N."/>
            <person name="Wang M."/>
            <person name="Liu G.H."/>
            <person name="Pecoraro L."/>
            <person name="Huang H.X."/>
            <person name="Xiao X.J."/>
            <person name="Lin M."/>
            <person name="Wu X.Y."/>
            <person name="Wu W.L."/>
            <person name="Chen Y.Y."/>
            <person name="Chang S.B."/>
            <person name="Sakamoto S."/>
            <person name="Ohme-Takagi M."/>
            <person name="Yagi M."/>
            <person name="Zeng S.J."/>
            <person name="Shen C.Y."/>
            <person name="Yeh C.M."/>
            <person name="Luo Y.B."/>
            <person name="Tsai W.C."/>
            <person name="Van de Peer Y."/>
            <person name="Liu Z.J."/>
        </authorList>
    </citation>
    <scope>NUCLEOTIDE SEQUENCE [LARGE SCALE GENOMIC DNA]</scope>
    <source>
        <tissue evidence="1">The whole plant</tissue>
    </source>
</reference>
<dbReference type="AlphaFoldDB" id="A0A2I0WIB0"/>
<evidence type="ECO:0000313" key="1">
    <source>
        <dbReference type="EMBL" id="PKU75397.1"/>
    </source>
</evidence>
<proteinExistence type="predicted"/>
<dbReference type="EMBL" id="KZ502608">
    <property type="protein sequence ID" value="PKU75397.1"/>
    <property type="molecule type" value="Genomic_DNA"/>
</dbReference>
<name>A0A2I0WIB0_9ASPA</name>
<sequence>MGTPVSMFSWARAPFPVIISPIREKAIPSCANLPTKSSFDFVNPKSGPLKGEDKLNLQF</sequence>
<evidence type="ECO:0000313" key="2">
    <source>
        <dbReference type="Proteomes" id="UP000233837"/>
    </source>
</evidence>
<keyword evidence="2" id="KW-1185">Reference proteome</keyword>